<reference evidence="8 9" key="1">
    <citation type="submission" date="2024-03" db="EMBL/GenBank/DDBJ databases">
        <title>Adaptation during the transition from Ophiocordyceps entomopathogen to insect associate is accompanied by gene loss and intensified selection.</title>
        <authorList>
            <person name="Ward C.M."/>
            <person name="Onetto C.A."/>
            <person name="Borneman A.R."/>
        </authorList>
    </citation>
    <scope>NUCLEOTIDE SEQUENCE [LARGE SCALE GENOMIC DNA]</scope>
    <source>
        <strain evidence="8">AWRI1</strain>
        <tissue evidence="8">Single Adult Female</tissue>
    </source>
</reference>
<proteinExistence type="inferred from homology"/>
<evidence type="ECO:0000256" key="2">
    <source>
        <dbReference type="ARBA" id="ARBA00009866"/>
    </source>
</evidence>
<protein>
    <recommendedName>
        <fullName evidence="10">JNK-interacting protein 1</fullName>
    </recommendedName>
</protein>
<dbReference type="CDD" id="cd01212">
    <property type="entry name" value="PTB_JIP"/>
    <property type="match status" value="1"/>
</dbReference>
<feature type="domain" description="PID" evidence="6">
    <location>
        <begin position="160"/>
        <end position="290"/>
    </location>
</feature>
<accession>A0AAN9U1M3</accession>
<dbReference type="PANTHER" id="PTHR47437:SF4">
    <property type="entry name" value="JNK-INTERACTING PROTEIN 1-LIKE PROTEIN"/>
    <property type="match status" value="1"/>
</dbReference>
<dbReference type="PANTHER" id="PTHR47437">
    <property type="entry name" value="JNK-INTERACTING PROTEIN 1-LIKE PROTEIN"/>
    <property type="match status" value="1"/>
</dbReference>
<dbReference type="PROSITE" id="PS01179">
    <property type="entry name" value="PID"/>
    <property type="match status" value="1"/>
</dbReference>
<comment type="similarity">
    <text evidence="2">Belongs to the JIP scaffold family.</text>
</comment>
<comment type="caution">
    <text evidence="8">The sequence shown here is derived from an EMBL/GenBank/DDBJ whole genome shotgun (WGS) entry which is preliminary data.</text>
</comment>
<dbReference type="Pfam" id="PF14604">
    <property type="entry name" value="SH3_9"/>
    <property type="match status" value="1"/>
</dbReference>
<dbReference type="SMART" id="SM00462">
    <property type="entry name" value="PTB"/>
    <property type="match status" value="1"/>
</dbReference>
<dbReference type="Gene3D" id="2.30.30.40">
    <property type="entry name" value="SH3 Domains"/>
    <property type="match status" value="1"/>
</dbReference>
<dbReference type="Pfam" id="PF00640">
    <property type="entry name" value="PID"/>
    <property type="match status" value="1"/>
</dbReference>
<dbReference type="InterPro" id="IPR001452">
    <property type="entry name" value="SH3_domain"/>
</dbReference>
<gene>
    <name evidence="8" type="ORF">V9T40_008117</name>
</gene>
<evidence type="ECO:0000259" key="7">
    <source>
        <dbReference type="PROSITE" id="PS50002"/>
    </source>
</evidence>
<dbReference type="GO" id="GO:0008432">
    <property type="term" value="F:JUN kinase binding"/>
    <property type="evidence" value="ECO:0007669"/>
    <property type="project" value="TreeGrafter"/>
</dbReference>
<keyword evidence="9" id="KW-1185">Reference proteome</keyword>
<evidence type="ECO:0000313" key="8">
    <source>
        <dbReference type="EMBL" id="KAK7602528.1"/>
    </source>
</evidence>
<dbReference type="InterPro" id="IPR036028">
    <property type="entry name" value="SH3-like_dom_sf"/>
</dbReference>
<evidence type="ECO:0000256" key="1">
    <source>
        <dbReference type="ARBA" id="ARBA00004496"/>
    </source>
</evidence>
<feature type="domain" description="SH3" evidence="7">
    <location>
        <begin position="84"/>
        <end position="145"/>
    </location>
</feature>
<keyword evidence="3 5" id="KW-0728">SH3 domain</keyword>
<dbReference type="SMART" id="SM00326">
    <property type="entry name" value="SH3"/>
    <property type="match status" value="1"/>
</dbReference>
<evidence type="ECO:0000256" key="5">
    <source>
        <dbReference type="PROSITE-ProRule" id="PRU00192"/>
    </source>
</evidence>
<dbReference type="InterPro" id="IPR011993">
    <property type="entry name" value="PH-like_dom_sf"/>
</dbReference>
<dbReference type="CDD" id="cd11801">
    <property type="entry name" value="SH3_JIP1_like"/>
    <property type="match status" value="1"/>
</dbReference>
<dbReference type="GO" id="GO:0046328">
    <property type="term" value="P:regulation of JNK cascade"/>
    <property type="evidence" value="ECO:0007669"/>
    <property type="project" value="InterPro"/>
</dbReference>
<name>A0AAN9U1M3_9HEMI</name>
<evidence type="ECO:0000259" key="6">
    <source>
        <dbReference type="PROSITE" id="PS01179"/>
    </source>
</evidence>
<dbReference type="InterPro" id="IPR047178">
    <property type="entry name" value="JIP1_scaffold"/>
</dbReference>
<dbReference type="AlphaFoldDB" id="A0AAN9U1M3"/>
<dbReference type="PROSITE" id="PS50002">
    <property type="entry name" value="SH3"/>
    <property type="match status" value="1"/>
</dbReference>
<evidence type="ECO:0000313" key="9">
    <source>
        <dbReference type="Proteomes" id="UP001367676"/>
    </source>
</evidence>
<sequence length="297" mass="34093">MILGENTVLPEDCNSNSNDNRYFELGWINNTIDSQQFHHRSLTAYDPFYSPDSEFCDSGNSTVHSPDGSANDASTNGSFLQVELLEATHRALYRFIARHSDELELEIGDPIYVQREAEDLWCEGINLRNGARGIFPSAYVVDVEYNDFDSSTPAVKRERFLLTYLGSVETLYHKGNTVLCQAVHKIMSTKHQCYTCILEVSDQGLKMCDRLKNGRDNTSSLNYFYSLKNVSFCGFYPQDSHYMGFITKHPHCDRFACHVFQADESTRPITESIGRAFQRFYQKYIETAYPVEDIYIE</sequence>
<dbReference type="GO" id="GO:0007254">
    <property type="term" value="P:JNK cascade"/>
    <property type="evidence" value="ECO:0007669"/>
    <property type="project" value="TreeGrafter"/>
</dbReference>
<evidence type="ECO:0008006" key="10">
    <source>
        <dbReference type="Google" id="ProtNLM"/>
    </source>
</evidence>
<dbReference type="InterPro" id="IPR006020">
    <property type="entry name" value="PTB/PI_dom"/>
</dbReference>
<organism evidence="8 9">
    <name type="scientific">Parthenolecanium corni</name>
    <dbReference type="NCBI Taxonomy" id="536013"/>
    <lineage>
        <taxon>Eukaryota</taxon>
        <taxon>Metazoa</taxon>
        <taxon>Ecdysozoa</taxon>
        <taxon>Arthropoda</taxon>
        <taxon>Hexapoda</taxon>
        <taxon>Insecta</taxon>
        <taxon>Pterygota</taxon>
        <taxon>Neoptera</taxon>
        <taxon>Paraneoptera</taxon>
        <taxon>Hemiptera</taxon>
        <taxon>Sternorrhyncha</taxon>
        <taxon>Coccoidea</taxon>
        <taxon>Coccidae</taxon>
        <taxon>Parthenolecanium</taxon>
    </lineage>
</organism>
<keyword evidence="4" id="KW-0963">Cytoplasm</keyword>
<evidence type="ECO:0000256" key="3">
    <source>
        <dbReference type="ARBA" id="ARBA00022443"/>
    </source>
</evidence>
<comment type="subcellular location">
    <subcellularLocation>
        <location evidence="1">Cytoplasm</location>
    </subcellularLocation>
</comment>
<dbReference type="EMBL" id="JBBCAQ010000008">
    <property type="protein sequence ID" value="KAK7602528.1"/>
    <property type="molecule type" value="Genomic_DNA"/>
</dbReference>
<dbReference type="Proteomes" id="UP001367676">
    <property type="component" value="Unassembled WGS sequence"/>
</dbReference>
<evidence type="ECO:0000256" key="4">
    <source>
        <dbReference type="ARBA" id="ARBA00022490"/>
    </source>
</evidence>
<dbReference type="Gene3D" id="2.30.29.30">
    <property type="entry name" value="Pleckstrin-homology domain (PH domain)/Phosphotyrosine-binding domain (PTB)"/>
    <property type="match status" value="1"/>
</dbReference>
<dbReference type="SUPFAM" id="SSF50729">
    <property type="entry name" value="PH domain-like"/>
    <property type="match status" value="1"/>
</dbReference>
<dbReference type="GO" id="GO:0005078">
    <property type="term" value="F:MAP-kinase scaffold activity"/>
    <property type="evidence" value="ECO:0007669"/>
    <property type="project" value="TreeGrafter"/>
</dbReference>
<dbReference type="SUPFAM" id="SSF50044">
    <property type="entry name" value="SH3-domain"/>
    <property type="match status" value="1"/>
</dbReference>
<dbReference type="GO" id="GO:0005737">
    <property type="term" value="C:cytoplasm"/>
    <property type="evidence" value="ECO:0007669"/>
    <property type="project" value="UniProtKB-SubCell"/>
</dbReference>
<dbReference type="FunFam" id="2.30.30.40:FF:000032">
    <property type="entry name" value="Putative C-Jun-amino-terminal kinase-interacting protein 2"/>
    <property type="match status" value="1"/>
</dbReference>